<organism evidence="1 2">
    <name type="scientific">Paraburkholderia acidisoli</name>
    <dbReference type="NCBI Taxonomy" id="2571748"/>
    <lineage>
        <taxon>Bacteria</taxon>
        <taxon>Pseudomonadati</taxon>
        <taxon>Pseudomonadota</taxon>
        <taxon>Betaproteobacteria</taxon>
        <taxon>Burkholderiales</taxon>
        <taxon>Burkholderiaceae</taxon>
        <taxon>Paraburkholderia</taxon>
    </lineage>
</organism>
<keyword evidence="2" id="KW-1185">Reference proteome</keyword>
<evidence type="ECO:0000313" key="2">
    <source>
        <dbReference type="Proteomes" id="UP000433577"/>
    </source>
</evidence>
<protein>
    <submittedName>
        <fullName evidence="1">Phosphoglycerate mutase family protein</fullName>
    </submittedName>
</protein>
<sequence length="184" mass="20177">MGPKRILFIRHAEKPATGFGKGVDAAGNPDDDSLAVRGWQRAGALAHFFSSEQDARWGRVRPDAVYAPGLGPGSKSKRPMQTIEPLVALLQETSRVKYVNSYLKDDGAALMADVLAQEGVVLVSWEHKVLTTLFSHVPAAPAVPAIWPEDRYDMTWMLERGAQGWAFSQYPQMLLAGDSSKLIE</sequence>
<gene>
    <name evidence="1" type="ORF">FAZ98_17595</name>
</gene>
<reference evidence="1 2" key="1">
    <citation type="submission" date="2019-12" db="EMBL/GenBank/DDBJ databases">
        <title>Paraburkholderia acidiphila 7Q-K02 sp. nov and Paraburkholderia acidisoli DHF22 sp. nov., two strains isolated from forest soil.</title>
        <authorList>
            <person name="Gao Z."/>
            <person name="Qiu L."/>
        </authorList>
    </citation>
    <scope>NUCLEOTIDE SEQUENCE [LARGE SCALE GENOMIC DNA]</scope>
    <source>
        <strain evidence="1 2">DHF22</strain>
    </source>
</reference>
<dbReference type="Gene3D" id="3.40.50.1240">
    <property type="entry name" value="Phosphoglycerate mutase-like"/>
    <property type="match status" value="1"/>
</dbReference>
<accession>A0A7Z2GLE9</accession>
<dbReference type="AlphaFoldDB" id="A0A7Z2GLE9"/>
<evidence type="ECO:0000313" key="1">
    <source>
        <dbReference type="EMBL" id="QGZ63589.1"/>
    </source>
</evidence>
<dbReference type="EMBL" id="CP046914">
    <property type="protein sequence ID" value="QGZ63589.1"/>
    <property type="molecule type" value="Genomic_DNA"/>
</dbReference>
<dbReference type="Proteomes" id="UP000433577">
    <property type="component" value="Chromosome 2"/>
</dbReference>
<dbReference type="KEGG" id="pacs:FAZ98_17595"/>
<dbReference type="InterPro" id="IPR029033">
    <property type="entry name" value="His_PPase_superfam"/>
</dbReference>
<dbReference type="OrthoDB" id="8448116at2"/>
<dbReference type="RefSeq" id="WP_158952582.1">
    <property type="nucleotide sequence ID" value="NZ_CP046914.1"/>
</dbReference>
<proteinExistence type="predicted"/>
<name>A0A7Z2GLE9_9BURK</name>
<dbReference type="SUPFAM" id="SSF53254">
    <property type="entry name" value="Phosphoglycerate mutase-like"/>
    <property type="match status" value="1"/>
</dbReference>